<dbReference type="Gene3D" id="2.30.40.10">
    <property type="entry name" value="Urease, subunit C, domain 1"/>
    <property type="match status" value="1"/>
</dbReference>
<proteinExistence type="inferred from homology"/>
<evidence type="ECO:0000256" key="6">
    <source>
        <dbReference type="PIRSR" id="PIRSR001222-50"/>
    </source>
</evidence>
<comment type="cofactor">
    <cofactor evidence="7">
        <name>Ni cation</name>
        <dbReference type="ChEBI" id="CHEBI:25516"/>
    </cofactor>
    <text evidence="7">Binds 2 nickel ions per subunit.</text>
</comment>
<dbReference type="Gene3D" id="3.30.280.10">
    <property type="entry name" value="Urease, gamma-like subunit"/>
    <property type="match status" value="1"/>
</dbReference>
<dbReference type="PANTHER" id="PTHR33569">
    <property type="entry name" value="UREASE"/>
    <property type="match status" value="1"/>
</dbReference>
<dbReference type="GO" id="GO:0043419">
    <property type="term" value="P:urea catabolic process"/>
    <property type="evidence" value="ECO:0007669"/>
    <property type="project" value="UniProtKB-UniPathway"/>
</dbReference>
<dbReference type="Pfam" id="PF00547">
    <property type="entry name" value="Urease_gamma"/>
    <property type="match status" value="1"/>
</dbReference>
<dbReference type="Gene3D" id="3.20.20.140">
    <property type="entry name" value="Metal-dependent hydrolases"/>
    <property type="match status" value="1"/>
</dbReference>
<dbReference type="NCBIfam" id="TIGR01792">
    <property type="entry name" value="urease_alph"/>
    <property type="match status" value="1"/>
</dbReference>
<dbReference type="PROSITE" id="PS51368">
    <property type="entry name" value="UREASE_3"/>
    <property type="match status" value="1"/>
</dbReference>
<dbReference type="GO" id="GO:0009039">
    <property type="term" value="F:urease activity"/>
    <property type="evidence" value="ECO:0007669"/>
    <property type="project" value="UniProtKB-EC"/>
</dbReference>
<dbReference type="InterPro" id="IPR011612">
    <property type="entry name" value="Urease_alpha_N_dom"/>
</dbReference>
<dbReference type="EC" id="3.5.1.5" evidence="2"/>
<dbReference type="PROSITE" id="PS01120">
    <property type="entry name" value="UREASE_1"/>
    <property type="match status" value="1"/>
</dbReference>
<organism evidence="11 12">
    <name type="scientific">Varroa destructor</name>
    <name type="common">Honeybee mite</name>
    <dbReference type="NCBI Taxonomy" id="109461"/>
    <lineage>
        <taxon>Eukaryota</taxon>
        <taxon>Metazoa</taxon>
        <taxon>Ecdysozoa</taxon>
        <taxon>Arthropoda</taxon>
        <taxon>Chelicerata</taxon>
        <taxon>Arachnida</taxon>
        <taxon>Acari</taxon>
        <taxon>Parasitiformes</taxon>
        <taxon>Mesostigmata</taxon>
        <taxon>Gamasina</taxon>
        <taxon>Dermanyssoidea</taxon>
        <taxon>Varroidae</taxon>
        <taxon>Varroa</taxon>
    </lineage>
</organism>
<dbReference type="InterPro" id="IPR006680">
    <property type="entry name" value="Amidohydro-rel"/>
</dbReference>
<evidence type="ECO:0000256" key="2">
    <source>
        <dbReference type="ARBA" id="ARBA00012934"/>
    </source>
</evidence>
<dbReference type="InterPro" id="IPR017951">
    <property type="entry name" value="Urease_asu_c"/>
</dbReference>
<dbReference type="Pfam" id="PF00699">
    <property type="entry name" value="Urease_beta"/>
    <property type="match status" value="1"/>
</dbReference>
<dbReference type="Proteomes" id="UP000594260">
    <property type="component" value="Unplaced"/>
</dbReference>
<dbReference type="NCBIfam" id="NF009686">
    <property type="entry name" value="PRK13207.1"/>
    <property type="match status" value="1"/>
</dbReference>
<dbReference type="SUPFAM" id="SSF51278">
    <property type="entry name" value="Urease, beta-subunit"/>
    <property type="match status" value="1"/>
</dbReference>
<dbReference type="NCBIfam" id="TIGR00193">
    <property type="entry name" value="urease_gam"/>
    <property type="match status" value="1"/>
</dbReference>
<dbReference type="Gene3D" id="2.10.150.10">
    <property type="entry name" value="Urease, beta subunit"/>
    <property type="match status" value="1"/>
</dbReference>
<feature type="binding site" evidence="9">
    <location>
        <position position="512"/>
    </location>
    <ligand>
        <name>substrate</name>
    </ligand>
</feature>
<dbReference type="UniPathway" id="UPA00258">
    <property type="reaction ID" value="UER00370"/>
</dbReference>
<dbReference type="CDD" id="cd00407">
    <property type="entry name" value="Urease_beta"/>
    <property type="match status" value="1"/>
</dbReference>
<keyword evidence="4 7" id="KW-0479">Metal-binding</keyword>
<dbReference type="InterPro" id="IPR029754">
    <property type="entry name" value="Urease_Ni-bd"/>
</dbReference>
<name>A0A7M7J6N2_VARDE</name>
<dbReference type="SUPFAM" id="SSF54111">
    <property type="entry name" value="Urease, gamma-subunit"/>
    <property type="match status" value="1"/>
</dbReference>
<dbReference type="SUPFAM" id="SSF51556">
    <property type="entry name" value="Metallo-dependent hydrolases"/>
    <property type="match status" value="1"/>
</dbReference>
<dbReference type="OrthoDB" id="6429156at2759"/>
<evidence type="ECO:0000313" key="11">
    <source>
        <dbReference type="EnsemblMetazoa" id="XP_022647584"/>
    </source>
</evidence>
<dbReference type="CDD" id="cd00390">
    <property type="entry name" value="Urease_gamma"/>
    <property type="match status" value="1"/>
</dbReference>
<dbReference type="InParanoid" id="A0A7M7J6N2"/>
<dbReference type="NCBIfam" id="NF009671">
    <property type="entry name" value="PRK13192.1"/>
    <property type="match status" value="1"/>
</dbReference>
<feature type="domain" description="Urease" evidence="10">
    <location>
        <begin position="416"/>
        <end position="882"/>
    </location>
</feature>
<feature type="binding site" evidence="7">
    <location>
        <position position="539"/>
    </location>
    <ligand>
        <name>Ni(2+)</name>
        <dbReference type="ChEBI" id="CHEBI:49786"/>
        <label>2</label>
    </ligand>
</feature>
<evidence type="ECO:0000256" key="8">
    <source>
        <dbReference type="PIRSR" id="PIRSR611612-52"/>
    </source>
</evidence>
<dbReference type="InterPro" id="IPR036461">
    <property type="entry name" value="Urease_betasu_sf"/>
</dbReference>
<feature type="active site" description="Proton donor" evidence="8 9">
    <location>
        <position position="613"/>
    </location>
</feature>
<dbReference type="PANTHER" id="PTHR33569:SF1">
    <property type="entry name" value="UREASE"/>
    <property type="match status" value="1"/>
</dbReference>
<dbReference type="GO" id="GO:0016151">
    <property type="term" value="F:nickel cation binding"/>
    <property type="evidence" value="ECO:0007669"/>
    <property type="project" value="InterPro"/>
</dbReference>
<dbReference type="InterPro" id="IPR008221">
    <property type="entry name" value="Urease"/>
</dbReference>
<evidence type="ECO:0000256" key="9">
    <source>
        <dbReference type="PROSITE-ProRule" id="PRU00700"/>
    </source>
</evidence>
<evidence type="ECO:0000256" key="5">
    <source>
        <dbReference type="ARBA" id="ARBA00022801"/>
    </source>
</evidence>
<dbReference type="HAMAP" id="MF_01953">
    <property type="entry name" value="Urease_alpha"/>
    <property type="match status" value="1"/>
</dbReference>
<dbReference type="PIRSF" id="PIRSF001222">
    <property type="entry name" value="Urease"/>
    <property type="match status" value="1"/>
</dbReference>
<dbReference type="InterPro" id="IPR002026">
    <property type="entry name" value="Urease_gamma/gamma-beta_su"/>
</dbReference>
<comment type="pathway">
    <text evidence="1">Nitrogen metabolism; urea degradation; CO(2) and NH(3) from urea (urease route): step 1/1.</text>
</comment>
<feature type="binding site" evidence="7">
    <location>
        <position position="565"/>
    </location>
    <ligand>
        <name>Ni(2+)</name>
        <dbReference type="ChEBI" id="CHEBI:49786"/>
        <label>2</label>
    </ligand>
</feature>
<dbReference type="SUPFAM" id="SSF51338">
    <property type="entry name" value="Composite domain of metallo-dependent hydrolases"/>
    <property type="match status" value="2"/>
</dbReference>
<dbReference type="InterPro" id="IPR002019">
    <property type="entry name" value="Urease_beta-like"/>
</dbReference>
<evidence type="ECO:0000256" key="7">
    <source>
        <dbReference type="PIRSR" id="PIRSR001222-51"/>
    </source>
</evidence>
<evidence type="ECO:0000259" key="10">
    <source>
        <dbReference type="PROSITE" id="PS51368"/>
    </source>
</evidence>
<reference evidence="11" key="1">
    <citation type="submission" date="2021-01" db="UniProtKB">
        <authorList>
            <consortium name="EnsemblMetazoa"/>
        </authorList>
    </citation>
    <scope>IDENTIFICATION</scope>
</reference>
<keyword evidence="5 9" id="KW-0378">Hydrolase</keyword>
<accession>A0A7M7J6N2</accession>
<dbReference type="GeneID" id="111244596"/>
<dbReference type="OMA" id="DTMDGVH"/>
<feature type="binding site" description="via carbamate group" evidence="7">
    <location>
        <position position="510"/>
    </location>
    <ligand>
        <name>Ni(2+)</name>
        <dbReference type="ChEBI" id="CHEBI:49786"/>
        <label>1</label>
    </ligand>
</feature>
<dbReference type="NCBIfam" id="TIGR00192">
    <property type="entry name" value="urease_beta"/>
    <property type="match status" value="1"/>
</dbReference>
<dbReference type="InterPro" id="IPR005848">
    <property type="entry name" value="Urease_asu"/>
</dbReference>
<feature type="binding site" evidence="7">
    <location>
        <position position="423"/>
    </location>
    <ligand>
        <name>Ni(2+)</name>
        <dbReference type="ChEBI" id="CHEBI:49786"/>
        <label>1</label>
    </ligand>
</feature>
<dbReference type="RefSeq" id="XP_022647584.1">
    <property type="nucleotide sequence ID" value="XM_022791849.1"/>
</dbReference>
<dbReference type="Pfam" id="PF00449">
    <property type="entry name" value="Urease_alpha"/>
    <property type="match status" value="1"/>
</dbReference>
<feature type="binding site" evidence="7">
    <location>
        <position position="667"/>
    </location>
    <ligand>
        <name>Ni(2+)</name>
        <dbReference type="ChEBI" id="CHEBI:49786"/>
        <label>1</label>
    </ligand>
</feature>
<dbReference type="InterPro" id="IPR036463">
    <property type="entry name" value="Urease_gamma_sf"/>
</dbReference>
<keyword evidence="12" id="KW-1185">Reference proteome</keyword>
<evidence type="ECO:0000256" key="1">
    <source>
        <dbReference type="ARBA" id="ARBA00004897"/>
    </source>
</evidence>
<dbReference type="InterPro" id="IPR032466">
    <property type="entry name" value="Metal_Hydrolase"/>
</dbReference>
<feature type="modified residue" description="N6-carboxylysine" evidence="6">
    <location>
        <position position="510"/>
    </location>
</feature>
<feature type="binding site" evidence="7">
    <location>
        <position position="421"/>
    </location>
    <ligand>
        <name>Ni(2+)</name>
        <dbReference type="ChEBI" id="CHEBI:49786"/>
        <label>1</label>
    </ligand>
</feature>
<dbReference type="CDD" id="cd00375">
    <property type="entry name" value="Urease_alpha"/>
    <property type="match status" value="1"/>
</dbReference>
<dbReference type="PRINTS" id="PR01752">
    <property type="entry name" value="UREASE"/>
</dbReference>
<dbReference type="InterPro" id="IPR011059">
    <property type="entry name" value="Metal-dep_hydrolase_composite"/>
</dbReference>
<sequence>MRLTNKELDALVLHQAGVVAQKRLARGLKLNHPEAVALIASQVQEFARDGLSVAETTARGSRILGRNHVMPGVAEMIHELSIEACFDDGTKLVCLNYPITEARLPFDLALYGSFIQKSALGISIEDTELQESEIEGESVNPQDNTENGHDIFKPGEVLTDDTSLVLNEGRLKRELRVTSVCDRPIQIGSHFPFIEANPNLIFDRAVAYGMRLDIPSGMSVRFEPGDTKRIRLVELAGNKRIYGGNNISLGPLSDERLSCALDTVHVHGFRNANEKAAREPIDVPLEMKRHAYAENYGPSAGDRVRLGDTNLFIKVESDTGSYGDEVKFGGGKVIRDGMGQAVGYNSDRTLDLVLTNALIIDAVSGIIKADIGIKNNQIIGIGKAGNPDIMPNVNPLLVIGAGTEVVAAEGMIITAGAIDCHVHYICPQLIEQALQSGVTTLIGGGTGPTQGTRATTCTPGPNNIRNMFESCDVFPVNIGFTGKGNCSSINPETLAPELEDQIRAGAMGLKLHEDWGTTPSAIDSCLRVAEKHDIQVMIHTDTLNEAGCVEDTLRAFRDRTVHAYHAEGAGGGHAPDLLRVCGEKHIIPSSTNPTRPYTVNTMDEVIDMLMICHHLDKCVYGITSANSTIVGNIREDLAFAESRMRAETVSAEDILHDLGAISLFTSDSQAMGRIGETVCRTWQTAHKMKEQYGPLPEDAETNSDNFRVKRYIAKYTINPARAHGIADYVGSVEEGKYADLVLWHPAFFGVKPELIIKGGQIVTANIGPANASIPTAEPMNFQQMFGSCGTAVTRNSLYFVSEASLTAPTDIRALYRVRREMRPVKGTRTVSKQDMLYNNYVPQIAVDPETYEVTIKNEDGEKRTLQCEPAQSIPLARRYLFF</sequence>
<evidence type="ECO:0000313" key="12">
    <source>
        <dbReference type="Proteomes" id="UP000594260"/>
    </source>
</evidence>
<dbReference type="EnsemblMetazoa" id="XM_022791849">
    <property type="protein sequence ID" value="XP_022647584"/>
    <property type="gene ID" value="LOC111244596"/>
</dbReference>
<feature type="binding site" description="via carbamate group" evidence="7">
    <location>
        <position position="510"/>
    </location>
    <ligand>
        <name>Ni(2+)</name>
        <dbReference type="ChEBI" id="CHEBI:49786"/>
        <label>2</label>
    </ligand>
</feature>
<dbReference type="GO" id="GO:0035550">
    <property type="term" value="C:urease complex"/>
    <property type="evidence" value="ECO:0007669"/>
    <property type="project" value="InterPro"/>
</dbReference>
<dbReference type="InterPro" id="IPR050069">
    <property type="entry name" value="Urease_subunit"/>
</dbReference>
<comment type="PTM">
    <text evidence="6">Carbamylation allows a single lysine to coordinate two nickel ions.</text>
</comment>
<keyword evidence="3 7" id="KW-0533">Nickel</keyword>
<dbReference type="KEGG" id="vde:111244596"/>
<dbReference type="Pfam" id="PF01979">
    <property type="entry name" value="Amidohydro_1"/>
    <property type="match status" value="1"/>
</dbReference>
<dbReference type="AlphaFoldDB" id="A0A7M7J6N2"/>
<evidence type="ECO:0000256" key="4">
    <source>
        <dbReference type="ARBA" id="ARBA00022723"/>
    </source>
</evidence>
<protein>
    <recommendedName>
        <fullName evidence="2">urease</fullName>
        <ecNumber evidence="2">3.5.1.5</ecNumber>
    </recommendedName>
</protein>
<evidence type="ECO:0000256" key="3">
    <source>
        <dbReference type="ARBA" id="ARBA00022596"/>
    </source>
</evidence>